<organism evidence="2 3">
    <name type="scientific">Tessaracoccus rhinocerotis</name>
    <dbReference type="NCBI Taxonomy" id="1689449"/>
    <lineage>
        <taxon>Bacteria</taxon>
        <taxon>Bacillati</taxon>
        <taxon>Actinomycetota</taxon>
        <taxon>Actinomycetes</taxon>
        <taxon>Propionibacteriales</taxon>
        <taxon>Propionibacteriaceae</taxon>
        <taxon>Tessaracoccus</taxon>
    </lineage>
</organism>
<dbReference type="GO" id="GO:0120147">
    <property type="term" value="F:formylglycine-generating oxidase activity"/>
    <property type="evidence" value="ECO:0007669"/>
    <property type="project" value="TreeGrafter"/>
</dbReference>
<reference evidence="2 3" key="1">
    <citation type="submission" date="2019-07" db="EMBL/GenBank/DDBJ databases">
        <authorList>
            <person name="Zhou L.-Y."/>
        </authorList>
    </citation>
    <scope>NUCLEOTIDE SEQUENCE [LARGE SCALE GENOMIC DNA]</scope>
    <source>
        <strain evidence="2 3">YIM 101269</strain>
    </source>
</reference>
<name>A0A553K5R7_9ACTN</name>
<dbReference type="AlphaFoldDB" id="A0A553K5R7"/>
<evidence type="ECO:0000313" key="3">
    <source>
        <dbReference type="Proteomes" id="UP000317638"/>
    </source>
</evidence>
<dbReference type="EMBL" id="VKKG01000001">
    <property type="protein sequence ID" value="TRY20059.1"/>
    <property type="molecule type" value="Genomic_DNA"/>
</dbReference>
<evidence type="ECO:0000259" key="1">
    <source>
        <dbReference type="Pfam" id="PF03781"/>
    </source>
</evidence>
<comment type="caution">
    <text evidence="2">The sequence shown here is derived from an EMBL/GenBank/DDBJ whole genome shotgun (WGS) entry which is preliminary data.</text>
</comment>
<sequence length="315" mass="33979">MGVPLSCCAPLPGGTPEATSAVEHPWERGSGRDTIPCADVVQLSGGTFLMGSQDADVNIGDGESPVRSVTVAPFGIARHTVTNARFREFVDATDYVTEAHDFGWSFVFHLLLDAQVRDASAAPAGTPWWRAVEGAFWDSPTGPGSGIEDILDHPVVHVSWRDAEAYAHWVGGRLPMENEWEYAARGGLERARYAWGDELTPGGEHRCNIWQGSFPTHNSAEDGFVGTAPVASFAPNGYGLFDVAGNVWEMCADEWNTNPADPAKGIIRSGARVMRGGSYLCHDSYCNRYRVAARTSNTSDSAAGNLGFRVAFDPR</sequence>
<dbReference type="Gene3D" id="3.90.1580.10">
    <property type="entry name" value="paralog of FGE (formylglycine-generating enzyme)"/>
    <property type="match status" value="1"/>
</dbReference>
<dbReference type="InterPro" id="IPR051043">
    <property type="entry name" value="Sulfatase_Mod_Factor_Kinase"/>
</dbReference>
<gene>
    <name evidence="2" type="ORF">FOJ82_04095</name>
</gene>
<dbReference type="InterPro" id="IPR042095">
    <property type="entry name" value="SUMF_sf"/>
</dbReference>
<dbReference type="InterPro" id="IPR016187">
    <property type="entry name" value="CTDL_fold"/>
</dbReference>
<feature type="domain" description="Sulfatase-modifying factor enzyme-like" evidence="1">
    <location>
        <begin position="37"/>
        <end position="311"/>
    </location>
</feature>
<accession>A0A553K5R7</accession>
<dbReference type="PANTHER" id="PTHR23150:SF19">
    <property type="entry name" value="FORMYLGLYCINE-GENERATING ENZYME"/>
    <property type="match status" value="1"/>
</dbReference>
<proteinExistence type="predicted"/>
<dbReference type="PANTHER" id="PTHR23150">
    <property type="entry name" value="SULFATASE MODIFYING FACTOR 1, 2"/>
    <property type="match status" value="1"/>
</dbReference>
<protein>
    <submittedName>
        <fullName evidence="2">Formylglycine-generating enzyme family protein</fullName>
    </submittedName>
</protein>
<dbReference type="RefSeq" id="WP_143937143.1">
    <property type="nucleotide sequence ID" value="NZ_VKKG01000001.1"/>
</dbReference>
<dbReference type="SUPFAM" id="SSF56436">
    <property type="entry name" value="C-type lectin-like"/>
    <property type="match status" value="1"/>
</dbReference>
<dbReference type="Pfam" id="PF03781">
    <property type="entry name" value="FGE-sulfatase"/>
    <property type="match status" value="1"/>
</dbReference>
<dbReference type="InterPro" id="IPR005532">
    <property type="entry name" value="SUMF_dom"/>
</dbReference>
<dbReference type="OrthoDB" id="9768004at2"/>
<keyword evidence="3" id="KW-1185">Reference proteome</keyword>
<dbReference type="Proteomes" id="UP000317638">
    <property type="component" value="Unassembled WGS sequence"/>
</dbReference>
<evidence type="ECO:0000313" key="2">
    <source>
        <dbReference type="EMBL" id="TRY20059.1"/>
    </source>
</evidence>